<evidence type="ECO:0000256" key="1">
    <source>
        <dbReference type="ARBA" id="ARBA00007261"/>
    </source>
</evidence>
<keyword evidence="6" id="KW-1185">Reference proteome</keyword>
<sequence>MNGAELITLPNGVRLVMDPMPGLASTCVGVWVKAGTRSETQAENGIAHLLEHLVFKGAGGRDARALAEAAEGRGIYLNAATGYERTGFFARCLADDTAFALSLVSDLVLRPHLRAEDLALEKGVVLQEIGEAFDDPEDRCGVLHQSAAFPGHALGRPILGDEASLSGITLDHIHAFRARMYGPANMVVAVSGSLDDKAILEQVETAFGDLTPMPAHPAEPPKPAGRALSEMRDAEQVHLTFSLPGPRLGSDAGMSARVMCEILGGGMASRLFQDLRETHGLVYSVEAYADLYEDAGRICVSLGCGSAAASDVARRTADHLIALAEQGPTEEEVRRAVRILEASMMMGAESPAARCEAAVSQTLLFGRPLALNEVAERIRRVDKAAVQEQARAAVAAGGEGLAAAAAIGPTAGLAAAPLFAARFG</sequence>
<dbReference type="Pfam" id="PF05193">
    <property type="entry name" value="Peptidase_M16_C"/>
    <property type="match status" value="1"/>
</dbReference>
<protein>
    <submittedName>
        <fullName evidence="5">Putative zinc protease</fullName>
    </submittedName>
</protein>
<evidence type="ECO:0000313" key="5">
    <source>
        <dbReference type="EMBL" id="GBF56359.1"/>
    </source>
</evidence>
<dbReference type="GO" id="GO:0046872">
    <property type="term" value="F:metal ion binding"/>
    <property type="evidence" value="ECO:0007669"/>
    <property type="project" value="InterPro"/>
</dbReference>
<evidence type="ECO:0000259" key="4">
    <source>
        <dbReference type="Pfam" id="PF05193"/>
    </source>
</evidence>
<feature type="domain" description="Peptidase M16 C-terminal" evidence="4">
    <location>
        <begin position="168"/>
        <end position="340"/>
    </location>
</feature>
<dbReference type="GO" id="GO:0008237">
    <property type="term" value="F:metallopeptidase activity"/>
    <property type="evidence" value="ECO:0007669"/>
    <property type="project" value="UniProtKB-KW"/>
</dbReference>
<dbReference type="SUPFAM" id="SSF63411">
    <property type="entry name" value="LuxS/MPP-like metallohydrolase"/>
    <property type="match status" value="2"/>
</dbReference>
<evidence type="ECO:0000256" key="2">
    <source>
        <dbReference type="ARBA" id="ARBA00023049"/>
    </source>
</evidence>
<dbReference type="PANTHER" id="PTHR11851">
    <property type="entry name" value="METALLOPROTEASE"/>
    <property type="match status" value="1"/>
</dbReference>
<keyword evidence="2" id="KW-0482">Metalloprotease</keyword>
<keyword evidence="5" id="KW-0645">Protease</keyword>
<dbReference type="InterPro" id="IPR011765">
    <property type="entry name" value="Pept_M16_N"/>
</dbReference>
<gene>
    <name evidence="5" type="ORF">PbB2_00014</name>
</gene>
<comment type="caution">
    <text evidence="5">The sequence shown here is derived from an EMBL/GenBank/DDBJ whole genome shotgun (WGS) entry which is preliminary data.</text>
</comment>
<feature type="domain" description="Peptidase M16 N-terminal" evidence="3">
    <location>
        <begin position="27"/>
        <end position="161"/>
    </location>
</feature>
<dbReference type="Proteomes" id="UP000245086">
    <property type="component" value="Unassembled WGS sequence"/>
</dbReference>
<dbReference type="InterPro" id="IPR007863">
    <property type="entry name" value="Peptidase_M16_C"/>
</dbReference>
<organism evidence="5 6">
    <name type="scientific">Candidatus Phycosocius bacilliformis</name>
    <dbReference type="NCBI Taxonomy" id="1445552"/>
    <lineage>
        <taxon>Bacteria</taxon>
        <taxon>Pseudomonadati</taxon>
        <taxon>Pseudomonadota</taxon>
        <taxon>Alphaproteobacteria</taxon>
        <taxon>Caulobacterales</taxon>
        <taxon>Caulobacterales incertae sedis</taxon>
        <taxon>Candidatus Phycosocius</taxon>
    </lineage>
</organism>
<keyword evidence="2" id="KW-0378">Hydrolase</keyword>
<dbReference type="EMBL" id="BFBR01000001">
    <property type="protein sequence ID" value="GBF56359.1"/>
    <property type="molecule type" value="Genomic_DNA"/>
</dbReference>
<proteinExistence type="inferred from homology"/>
<dbReference type="Pfam" id="PF00675">
    <property type="entry name" value="Peptidase_M16"/>
    <property type="match status" value="1"/>
</dbReference>
<dbReference type="InterPro" id="IPR050361">
    <property type="entry name" value="MPP/UQCRC_Complex"/>
</dbReference>
<dbReference type="RefSeq" id="WP_108983259.1">
    <property type="nucleotide sequence ID" value="NZ_BFBR01000001.1"/>
</dbReference>
<reference evidence="5" key="1">
    <citation type="journal article" date="2018" name="Genome Announc.">
        <title>Draft Genome Sequence of "Candidatus Phycosocius bacilliformis," an Alphaproteobacterial Ectosymbiont of the Hydrocarbon-Producing Green Alga Botryococcus braunii.</title>
        <authorList>
            <person name="Tanabe Y."/>
            <person name="Yamaguchi H."/>
            <person name="Watanabe M.M."/>
        </authorList>
    </citation>
    <scope>NUCLEOTIDE SEQUENCE [LARGE SCALE GENOMIC DNA]</scope>
    <source>
        <strain evidence="5">BOTRYCO-2</strain>
    </source>
</reference>
<evidence type="ECO:0000313" key="6">
    <source>
        <dbReference type="Proteomes" id="UP000245086"/>
    </source>
</evidence>
<comment type="similarity">
    <text evidence="1">Belongs to the peptidase M16 family.</text>
</comment>
<dbReference type="OrthoDB" id="9811314at2"/>
<accession>A0A2P2E5M8</accession>
<name>A0A2P2E5M8_9PROT</name>
<dbReference type="Gene3D" id="3.30.830.10">
    <property type="entry name" value="Metalloenzyme, LuxS/M16 peptidase-like"/>
    <property type="match status" value="2"/>
</dbReference>
<dbReference type="InterPro" id="IPR011249">
    <property type="entry name" value="Metalloenz_LuxS/M16"/>
</dbReference>
<dbReference type="GO" id="GO:0006508">
    <property type="term" value="P:proteolysis"/>
    <property type="evidence" value="ECO:0007669"/>
    <property type="project" value="UniProtKB-KW"/>
</dbReference>
<evidence type="ECO:0000259" key="3">
    <source>
        <dbReference type="Pfam" id="PF00675"/>
    </source>
</evidence>
<dbReference type="AlphaFoldDB" id="A0A2P2E5M8"/>
<dbReference type="PANTHER" id="PTHR11851:SF49">
    <property type="entry name" value="MITOCHONDRIAL-PROCESSING PEPTIDASE SUBUNIT ALPHA"/>
    <property type="match status" value="1"/>
</dbReference>